<organism evidence="2 3">
    <name type="scientific">Salinisphaera hydrothermalis (strain C41B8)</name>
    <dbReference type="NCBI Taxonomy" id="1304275"/>
    <lineage>
        <taxon>Bacteria</taxon>
        <taxon>Pseudomonadati</taxon>
        <taxon>Pseudomonadota</taxon>
        <taxon>Gammaproteobacteria</taxon>
        <taxon>Salinisphaerales</taxon>
        <taxon>Salinisphaeraceae</taxon>
        <taxon>Salinisphaera</taxon>
    </lineage>
</organism>
<sequence>MAKQWILVADAAAARLFSRENAGSLSRVNAFYHDDSRKHEGDLRTGGKGEIEDSAAHGRHQADPQTRTSEKHEDIFAKEVVGKLKAGLNDDAFDELVLVAAPQFLGRLRDHLDSPLSQRVAATIDKDWTNQNDSEIQKHLDSQLG</sequence>
<evidence type="ECO:0008006" key="4">
    <source>
        <dbReference type="Google" id="ProtNLM"/>
    </source>
</evidence>
<evidence type="ECO:0000256" key="1">
    <source>
        <dbReference type="SAM" id="MobiDB-lite"/>
    </source>
</evidence>
<comment type="caution">
    <text evidence="2">The sequence shown here is derived from an EMBL/GenBank/DDBJ whole genome shotgun (WGS) entry which is preliminary data.</text>
</comment>
<reference evidence="2 3" key="1">
    <citation type="submission" date="2013-03" db="EMBL/GenBank/DDBJ databases">
        <title>Salinisphaera hydrothermalis C41B8 Genome Sequencing.</title>
        <authorList>
            <person name="Li C."/>
            <person name="Lai Q."/>
            <person name="Shao Z."/>
        </authorList>
    </citation>
    <scope>NUCLEOTIDE SEQUENCE [LARGE SCALE GENOMIC DNA]</scope>
    <source>
        <strain evidence="2 3">C41B8</strain>
    </source>
</reference>
<dbReference type="InterPro" id="IPR019291">
    <property type="entry name" value="Host_attachment_protein"/>
</dbReference>
<dbReference type="AlphaFoldDB" id="A0A084IN30"/>
<evidence type="ECO:0000313" key="2">
    <source>
        <dbReference type="EMBL" id="KEZ78114.1"/>
    </source>
</evidence>
<dbReference type="Pfam" id="PF10116">
    <property type="entry name" value="Host_attach"/>
    <property type="match status" value="1"/>
</dbReference>
<dbReference type="RefSeq" id="WP_037335756.1">
    <property type="nucleotide sequence ID" value="NZ_APNK01000006.1"/>
</dbReference>
<feature type="region of interest" description="Disordered" evidence="1">
    <location>
        <begin position="36"/>
        <end position="73"/>
    </location>
</feature>
<evidence type="ECO:0000313" key="3">
    <source>
        <dbReference type="Proteomes" id="UP000028302"/>
    </source>
</evidence>
<dbReference type="STRING" id="1304275.C41B8_06002"/>
<accession>A0A084IN30</accession>
<gene>
    <name evidence="2" type="ORF">C41B8_06002</name>
</gene>
<dbReference type="Proteomes" id="UP000028302">
    <property type="component" value="Unassembled WGS sequence"/>
</dbReference>
<dbReference type="PATRIC" id="fig|1304275.5.peg.1227"/>
<dbReference type="EMBL" id="APNK01000006">
    <property type="protein sequence ID" value="KEZ78114.1"/>
    <property type="molecule type" value="Genomic_DNA"/>
</dbReference>
<dbReference type="eggNOG" id="COG5622">
    <property type="taxonomic scope" value="Bacteria"/>
</dbReference>
<name>A0A084IN30_SALHC</name>
<protein>
    <recommendedName>
        <fullName evidence="4">Host attachment protein</fullName>
    </recommendedName>
</protein>
<keyword evidence="3" id="KW-1185">Reference proteome</keyword>
<proteinExistence type="predicted"/>